<organism evidence="2 3">
    <name type="scientific">Chlamydomonas eustigma</name>
    <dbReference type="NCBI Taxonomy" id="1157962"/>
    <lineage>
        <taxon>Eukaryota</taxon>
        <taxon>Viridiplantae</taxon>
        <taxon>Chlorophyta</taxon>
        <taxon>core chlorophytes</taxon>
        <taxon>Chlorophyceae</taxon>
        <taxon>CS clade</taxon>
        <taxon>Chlamydomonadales</taxon>
        <taxon>Chlamydomonadaceae</taxon>
        <taxon>Chlamydomonas</taxon>
    </lineage>
</organism>
<keyword evidence="3" id="KW-1185">Reference proteome</keyword>
<feature type="chain" id="PRO_5012038383" description="Exostosin GT47 domain-containing protein" evidence="1">
    <location>
        <begin position="24"/>
        <end position="385"/>
    </location>
</feature>
<evidence type="ECO:0000313" key="2">
    <source>
        <dbReference type="EMBL" id="GAX83396.1"/>
    </source>
</evidence>
<reference evidence="2 3" key="1">
    <citation type="submission" date="2017-08" db="EMBL/GenBank/DDBJ databases">
        <title>Acidophilic green algal genome provides insights into adaptation to an acidic environment.</title>
        <authorList>
            <person name="Hirooka S."/>
            <person name="Hirose Y."/>
            <person name="Kanesaki Y."/>
            <person name="Higuchi S."/>
            <person name="Fujiwara T."/>
            <person name="Onuma R."/>
            <person name="Era A."/>
            <person name="Ohbayashi R."/>
            <person name="Uzuka A."/>
            <person name="Nozaki H."/>
            <person name="Yoshikawa H."/>
            <person name="Miyagishima S.Y."/>
        </authorList>
    </citation>
    <scope>NUCLEOTIDE SEQUENCE [LARGE SCALE GENOMIC DNA]</scope>
    <source>
        <strain evidence="2 3">NIES-2499</strain>
    </source>
</reference>
<gene>
    <name evidence="2" type="ORF">CEUSTIGMA_g10821.t1</name>
</gene>
<name>A0A250XK54_9CHLO</name>
<feature type="signal peptide" evidence="1">
    <location>
        <begin position="1"/>
        <end position="23"/>
    </location>
</feature>
<dbReference type="OrthoDB" id="549336at2759"/>
<accession>A0A250XK54</accession>
<dbReference type="AlphaFoldDB" id="A0A250XK54"/>
<dbReference type="Proteomes" id="UP000232323">
    <property type="component" value="Unassembled WGS sequence"/>
</dbReference>
<evidence type="ECO:0008006" key="4">
    <source>
        <dbReference type="Google" id="ProtNLM"/>
    </source>
</evidence>
<dbReference type="EMBL" id="BEGY01000098">
    <property type="protein sequence ID" value="GAX83396.1"/>
    <property type="molecule type" value="Genomic_DNA"/>
</dbReference>
<sequence>MGLFRTHSLFLAIISLCMILAEGMYKPSVAIIDEKAFHLEVVGGLLNALASYSESTTVYLHPLNFPDRPVDFGFVDIILRAKAQLRGLPVLSMPHHDVLIFVSPEYRIDYVREFIDKSKPRAVIAMIHNGDAESILQMKTLHPNLHIFTLSPHVAKFAGERLDMKLDWMLPLAGHVPSKPCADVQLMKGCISGFAIQGNMDSRRRNYTLIWNQLDVRLNASDALKNDDRFLINVVGSGSPSKLEVPVRLEHRVRPHVNLRFDDFYDLIYHNFALIPTIASENYYDRKFSSTVITSLVTGVPIIVQERFLKSYTFLTPSTVVLQSDEEEIMDVGIRVLNTPAEKMSELRGNVNHLREQLNQRATSQLKSVIDSTKKKLDLGTLPRN</sequence>
<comment type="caution">
    <text evidence="2">The sequence shown here is derived from an EMBL/GenBank/DDBJ whole genome shotgun (WGS) entry which is preliminary data.</text>
</comment>
<evidence type="ECO:0000256" key="1">
    <source>
        <dbReference type="SAM" id="SignalP"/>
    </source>
</evidence>
<protein>
    <recommendedName>
        <fullName evidence="4">Exostosin GT47 domain-containing protein</fullName>
    </recommendedName>
</protein>
<proteinExistence type="predicted"/>
<evidence type="ECO:0000313" key="3">
    <source>
        <dbReference type="Proteomes" id="UP000232323"/>
    </source>
</evidence>
<keyword evidence="1" id="KW-0732">Signal</keyword>